<evidence type="ECO:0000313" key="2">
    <source>
        <dbReference type="Proteomes" id="UP000469385"/>
    </source>
</evidence>
<comment type="caution">
    <text evidence="1">The sequence shown here is derived from an EMBL/GenBank/DDBJ whole genome shotgun (WGS) entry which is preliminary data.</text>
</comment>
<name>A0A6N8IPQ0_9BURK</name>
<keyword evidence="2" id="KW-1185">Reference proteome</keyword>
<dbReference type="EMBL" id="WSEL01000003">
    <property type="protein sequence ID" value="MVQ28126.1"/>
    <property type="molecule type" value="Genomic_DNA"/>
</dbReference>
<accession>A0A6N8IPQ0</accession>
<gene>
    <name evidence="1" type="ORF">GON04_01595</name>
</gene>
<sequence>MTTILAAFENGHIAQKAVKELAKAGVLLDDVHIESDLARLKGLDRSRTIGNNSVLGSVGRMFADLVRTNVDYHHVDIVTEAIERGATMLVARVTDPMVVDRAPALLRKFGAYDVGTQAAAAPLH</sequence>
<reference evidence="1 2" key="1">
    <citation type="submission" date="2019-12" db="EMBL/GenBank/DDBJ databases">
        <authorList>
            <person name="Huq M.A."/>
        </authorList>
    </citation>
    <scope>NUCLEOTIDE SEQUENCE [LARGE SCALE GENOMIC DNA]</scope>
    <source>
        <strain evidence="1 2">MAH-25</strain>
    </source>
</reference>
<dbReference type="RefSeq" id="WP_157396267.1">
    <property type="nucleotide sequence ID" value="NZ_WSEL01000003.1"/>
</dbReference>
<protein>
    <submittedName>
        <fullName evidence="1">Uncharacterized protein</fullName>
    </submittedName>
</protein>
<dbReference type="AlphaFoldDB" id="A0A6N8IPQ0"/>
<dbReference type="Proteomes" id="UP000469385">
    <property type="component" value="Unassembled WGS sequence"/>
</dbReference>
<organism evidence="1 2">
    <name type="scientific">Ramlibacter pinisoli</name>
    <dbReference type="NCBI Taxonomy" id="2682844"/>
    <lineage>
        <taxon>Bacteria</taxon>
        <taxon>Pseudomonadati</taxon>
        <taxon>Pseudomonadota</taxon>
        <taxon>Betaproteobacteria</taxon>
        <taxon>Burkholderiales</taxon>
        <taxon>Comamonadaceae</taxon>
        <taxon>Ramlibacter</taxon>
    </lineage>
</organism>
<evidence type="ECO:0000313" key="1">
    <source>
        <dbReference type="EMBL" id="MVQ28126.1"/>
    </source>
</evidence>
<proteinExistence type="predicted"/>